<name>G2XTW4_BOTF4</name>
<dbReference type="InParanoid" id="G2XTW4"/>
<evidence type="ECO:0000256" key="1">
    <source>
        <dbReference type="SAM" id="MobiDB-lite"/>
    </source>
</evidence>
<dbReference type="Proteomes" id="UP000008177">
    <property type="component" value="Unplaced contigs"/>
</dbReference>
<dbReference type="AlphaFoldDB" id="G2XTW4"/>
<sequence>MPPKAETPLSDTEKCLVAVLSQILSEENKVPKLNNVKLAEDLGLPTPDAARVRWARIAKKIKDGKFEDLKIGTGGNAQKRNKEKAGIEDGGEGTDDVTSATKKQKTRNPRKKAGGASGKAEKEIKQEPSMDEGEGSGFNVFENSDLV</sequence>
<accession>G2XTW4</accession>
<feature type="region of interest" description="Disordered" evidence="1">
    <location>
        <begin position="68"/>
        <end position="147"/>
    </location>
</feature>
<gene>
    <name evidence="2" type="ORF">BofuT4_P061440.1</name>
</gene>
<proteinExistence type="predicted"/>
<organism evidence="2 3">
    <name type="scientific">Botryotinia fuckeliana (strain T4)</name>
    <name type="common">Noble rot fungus</name>
    <name type="synonym">Botrytis cinerea</name>
    <dbReference type="NCBI Taxonomy" id="999810"/>
    <lineage>
        <taxon>Eukaryota</taxon>
        <taxon>Fungi</taxon>
        <taxon>Dikarya</taxon>
        <taxon>Ascomycota</taxon>
        <taxon>Pezizomycotina</taxon>
        <taxon>Leotiomycetes</taxon>
        <taxon>Helotiales</taxon>
        <taxon>Sclerotiniaceae</taxon>
        <taxon>Botrytis</taxon>
    </lineage>
</organism>
<dbReference type="HOGENOM" id="CLU_1856493_0_0_1"/>
<dbReference type="EMBL" id="FQ790267">
    <property type="protein sequence ID" value="CCD43934.1"/>
    <property type="molecule type" value="Genomic_DNA"/>
</dbReference>
<protein>
    <submittedName>
        <fullName evidence="2">Uncharacterized protein</fullName>
    </submittedName>
</protein>
<dbReference type="OrthoDB" id="3498877at2759"/>
<reference evidence="3" key="1">
    <citation type="journal article" date="2011" name="PLoS Genet.">
        <title>Genomic analysis of the necrotrophic fungal pathogens Sclerotinia sclerotiorum and Botrytis cinerea.</title>
        <authorList>
            <person name="Amselem J."/>
            <person name="Cuomo C.A."/>
            <person name="van Kan J.A."/>
            <person name="Viaud M."/>
            <person name="Benito E.P."/>
            <person name="Couloux A."/>
            <person name="Coutinho P.M."/>
            <person name="de Vries R.P."/>
            <person name="Dyer P.S."/>
            <person name="Fillinger S."/>
            <person name="Fournier E."/>
            <person name="Gout L."/>
            <person name="Hahn M."/>
            <person name="Kohn L."/>
            <person name="Lapalu N."/>
            <person name="Plummer K.M."/>
            <person name="Pradier J.M."/>
            <person name="Quevillon E."/>
            <person name="Sharon A."/>
            <person name="Simon A."/>
            <person name="ten Have A."/>
            <person name="Tudzynski B."/>
            <person name="Tudzynski P."/>
            <person name="Wincker P."/>
            <person name="Andrew M."/>
            <person name="Anthouard V."/>
            <person name="Beever R.E."/>
            <person name="Beffa R."/>
            <person name="Benoit I."/>
            <person name="Bouzid O."/>
            <person name="Brault B."/>
            <person name="Chen Z."/>
            <person name="Choquer M."/>
            <person name="Collemare J."/>
            <person name="Cotton P."/>
            <person name="Danchin E.G."/>
            <person name="Da Silva C."/>
            <person name="Gautier A."/>
            <person name="Giraud C."/>
            <person name="Giraud T."/>
            <person name="Gonzalez C."/>
            <person name="Grossetete S."/>
            <person name="Guldener U."/>
            <person name="Henrissat B."/>
            <person name="Howlett B.J."/>
            <person name="Kodira C."/>
            <person name="Kretschmer M."/>
            <person name="Lappartient A."/>
            <person name="Leroch M."/>
            <person name="Levis C."/>
            <person name="Mauceli E."/>
            <person name="Neuveglise C."/>
            <person name="Oeser B."/>
            <person name="Pearson M."/>
            <person name="Poulain J."/>
            <person name="Poussereau N."/>
            <person name="Quesneville H."/>
            <person name="Rascle C."/>
            <person name="Schumacher J."/>
            <person name="Segurens B."/>
            <person name="Sexton A."/>
            <person name="Silva E."/>
            <person name="Sirven C."/>
            <person name="Soanes D.M."/>
            <person name="Talbot N.J."/>
            <person name="Templeton M."/>
            <person name="Yandava C."/>
            <person name="Yarden O."/>
            <person name="Zeng Q."/>
            <person name="Rollins J.A."/>
            <person name="Lebrun M.H."/>
            <person name="Dickman M."/>
        </authorList>
    </citation>
    <scope>NUCLEOTIDE SEQUENCE [LARGE SCALE GENOMIC DNA]</scope>
    <source>
        <strain evidence="3">T4</strain>
    </source>
</reference>
<evidence type="ECO:0000313" key="3">
    <source>
        <dbReference type="Proteomes" id="UP000008177"/>
    </source>
</evidence>
<feature type="compositionally biased region" description="Basic residues" evidence="1">
    <location>
        <begin position="102"/>
        <end position="113"/>
    </location>
</feature>
<feature type="compositionally biased region" description="Basic and acidic residues" evidence="1">
    <location>
        <begin position="119"/>
        <end position="128"/>
    </location>
</feature>
<evidence type="ECO:0000313" key="2">
    <source>
        <dbReference type="EMBL" id="CCD43934.1"/>
    </source>
</evidence>